<dbReference type="Proteomes" id="UP001176961">
    <property type="component" value="Unassembled WGS sequence"/>
</dbReference>
<gene>
    <name evidence="2" type="ORF">CYNAS_LOCUS9354</name>
</gene>
<comment type="caution">
    <text evidence="2">The sequence shown here is derived from an EMBL/GenBank/DDBJ whole genome shotgun (WGS) entry which is preliminary data.</text>
</comment>
<feature type="region of interest" description="Disordered" evidence="1">
    <location>
        <begin position="1"/>
        <end position="38"/>
    </location>
</feature>
<feature type="non-terminal residue" evidence="2">
    <location>
        <position position="1"/>
    </location>
</feature>
<dbReference type="EMBL" id="CATQJL010000223">
    <property type="protein sequence ID" value="CAJ0597371.1"/>
    <property type="molecule type" value="Genomic_DNA"/>
</dbReference>
<name>A0AA36GSI9_CYLNA</name>
<protein>
    <submittedName>
        <fullName evidence="2">Uncharacterized protein</fullName>
    </submittedName>
</protein>
<feature type="compositionally biased region" description="Basic and acidic residues" evidence="1">
    <location>
        <begin position="71"/>
        <end position="84"/>
    </location>
</feature>
<feature type="compositionally biased region" description="Basic and acidic residues" evidence="1">
    <location>
        <begin position="54"/>
        <end position="64"/>
    </location>
</feature>
<reference evidence="2" key="1">
    <citation type="submission" date="2023-07" db="EMBL/GenBank/DDBJ databases">
        <authorList>
            <consortium name="CYATHOMIX"/>
        </authorList>
    </citation>
    <scope>NUCLEOTIDE SEQUENCE</scope>
    <source>
        <strain evidence="2">N/A</strain>
    </source>
</reference>
<accession>A0AA36GSI9</accession>
<sequence length="135" mass="15195">NVSQGGLSVSQSTQSEQTNKLENASDVTQSSKKFVPRSLLPITSRALNIFKSFTDSRSKRSSKERVRKNGTSKERLESEEESKPGKQLAQLQKLAYIADSQEGISKQKERNSKEQMTNTSSDERSHEEANNNFRL</sequence>
<evidence type="ECO:0000313" key="2">
    <source>
        <dbReference type="EMBL" id="CAJ0597371.1"/>
    </source>
</evidence>
<evidence type="ECO:0000256" key="1">
    <source>
        <dbReference type="SAM" id="MobiDB-lite"/>
    </source>
</evidence>
<organism evidence="2 3">
    <name type="scientific">Cylicocyclus nassatus</name>
    <name type="common">Nematode worm</name>
    <dbReference type="NCBI Taxonomy" id="53992"/>
    <lineage>
        <taxon>Eukaryota</taxon>
        <taxon>Metazoa</taxon>
        <taxon>Ecdysozoa</taxon>
        <taxon>Nematoda</taxon>
        <taxon>Chromadorea</taxon>
        <taxon>Rhabditida</taxon>
        <taxon>Rhabditina</taxon>
        <taxon>Rhabditomorpha</taxon>
        <taxon>Strongyloidea</taxon>
        <taxon>Strongylidae</taxon>
        <taxon>Cylicocyclus</taxon>
    </lineage>
</organism>
<proteinExistence type="predicted"/>
<evidence type="ECO:0000313" key="3">
    <source>
        <dbReference type="Proteomes" id="UP001176961"/>
    </source>
</evidence>
<keyword evidence="3" id="KW-1185">Reference proteome</keyword>
<feature type="compositionally biased region" description="Polar residues" evidence="1">
    <location>
        <begin position="1"/>
        <end position="32"/>
    </location>
</feature>
<dbReference type="AlphaFoldDB" id="A0AA36GSI9"/>
<feature type="region of interest" description="Disordered" evidence="1">
    <location>
        <begin position="54"/>
        <end position="135"/>
    </location>
</feature>